<dbReference type="PANTHER" id="PTHR30217:SF10">
    <property type="entry name" value="23S RRNA 5-HYDROXYCYTIDINE C2501 SYNTHASE"/>
    <property type="match status" value="1"/>
</dbReference>
<keyword evidence="2" id="KW-0645">Protease</keyword>
<dbReference type="GO" id="GO:0006508">
    <property type="term" value="P:proteolysis"/>
    <property type="evidence" value="ECO:0007669"/>
    <property type="project" value="UniProtKB-KW"/>
</dbReference>
<protein>
    <submittedName>
        <fullName evidence="2">Protease</fullName>
    </submittedName>
</protein>
<reference evidence="2" key="1">
    <citation type="journal article" date="2016" name="Genome Announc.">
        <title>Draft Genome Sequence of the Syntrophic Lactate-Degrading Bacterium Tepidanaerobacter syntrophicus JLT.</title>
        <authorList>
            <person name="Matsuura N."/>
            <person name="Ohashi A."/>
            <person name="Tourlousse D.M."/>
            <person name="Sekiguchi Y."/>
        </authorList>
    </citation>
    <scope>NUCLEOTIDE SEQUENCE [LARGE SCALE GENOMIC DNA]</scope>
    <source>
        <strain evidence="2">JL</strain>
    </source>
</reference>
<dbReference type="STRING" id="224999.GCA_001485475_01818"/>
<organism evidence="2">
    <name type="scientific">Tepidanaerobacter syntrophicus</name>
    <dbReference type="NCBI Taxonomy" id="224999"/>
    <lineage>
        <taxon>Bacteria</taxon>
        <taxon>Bacillati</taxon>
        <taxon>Bacillota</taxon>
        <taxon>Clostridia</taxon>
        <taxon>Thermosediminibacterales</taxon>
        <taxon>Tepidanaerobacteraceae</taxon>
        <taxon>Tepidanaerobacter</taxon>
    </lineage>
</organism>
<dbReference type="Proteomes" id="UP000062160">
    <property type="component" value="Unassembled WGS sequence"/>
</dbReference>
<dbReference type="GO" id="GO:0008233">
    <property type="term" value="F:peptidase activity"/>
    <property type="evidence" value="ECO:0007669"/>
    <property type="project" value="UniProtKB-KW"/>
</dbReference>
<evidence type="ECO:0000259" key="1">
    <source>
        <dbReference type="Pfam" id="PF12392"/>
    </source>
</evidence>
<name>A0A0U9HRW4_9FIRM</name>
<dbReference type="PANTHER" id="PTHR30217">
    <property type="entry name" value="PEPTIDASE U32 FAMILY"/>
    <property type="match status" value="1"/>
</dbReference>
<proteinExistence type="predicted"/>
<dbReference type="InterPro" id="IPR001539">
    <property type="entry name" value="Peptidase_U32"/>
</dbReference>
<dbReference type="Pfam" id="PF01136">
    <property type="entry name" value="Peptidase_U32"/>
    <property type="match status" value="2"/>
</dbReference>
<dbReference type="AlphaFoldDB" id="A0A0U9HRW4"/>
<dbReference type="PROSITE" id="PS01276">
    <property type="entry name" value="PEPTIDASE_U32"/>
    <property type="match status" value="1"/>
</dbReference>
<dbReference type="EMBL" id="DF977003">
    <property type="protein sequence ID" value="GAQ25783.1"/>
    <property type="molecule type" value="Genomic_DNA"/>
</dbReference>
<evidence type="ECO:0000313" key="3">
    <source>
        <dbReference type="Proteomes" id="UP000062160"/>
    </source>
</evidence>
<dbReference type="InterPro" id="IPR051454">
    <property type="entry name" value="RNA/ubiquinone_mod_enzymes"/>
</dbReference>
<keyword evidence="3" id="KW-1185">Reference proteome</keyword>
<sequence length="813" mass="90329">MMELLAPAGSLEAFEAAVKAGADAVYIGGSAFNARQYADNFNDGNLKYALDYAHLRGVKVYITVNTLVRDDEFKTLVPYLEMLYESGADGIIVQDIGVAALIRQYLPDMPLHASTQMTVHNSYGAAALKLLGFKRIVPARELSLDEVADLADIDGLEIEVFVHGAMCYSYSGQCLMSSFMGGRSGNRGRCAQPCRMAYSLVREGSRISSSQHLLSMKDMCLIDELHVLSEAGVSALKIEGRMKSPEYVAIVVSKYRKALDRMETGINPLADEQDKMQLMQVFNRGGFSKGYIYGKSGINMICPEKPDNWGVPLGCIKSYDAHRNMANIKLEAPLALGDGIEIRQSDKSTGQIVTYMEDVNGPIKEAPAGRYILVRINSPTPQGTAIYKTLDTNLDKKIKAYIKKAERYIGLKAEVNLIEGKPPSIEVWDSDGNNVKCTGTEIVQSARNAALQKERVIEQIKRVGDLPFNFNNIDVNISPNAWIPISVLNALRRSAIEELVNRRIDKKHRQPVVIESHMPPIPYMQQSYKCKKPAIFVMLDNLSLVSSAIQAGADGIYLHISAKEATGANTAQIARLCKDAGIELIWVFPRVTRNIRFSAIREALLYIQKLYSGVLVSDIGQLNCTKVAGIAEIYGDYSLNIFNSNAVQTYAKMGIKRFMPSLELTLSQIKELHTSIPMELMAHGNIPLMVAEGCPIGSVCNNFNLSHSCSRPCLKQHYSLRDRKGELLPIRTYVDKYGCHIEIENAHQMYMADKIDDLLSAKPYSLRLNLNGYDSNELMRTVKIYKQAIDKQGEITRCTFGKITRGHYYNGVD</sequence>
<dbReference type="Pfam" id="PF12392">
    <property type="entry name" value="DUF3656"/>
    <property type="match status" value="1"/>
</dbReference>
<dbReference type="OrthoDB" id="9807498at2"/>
<gene>
    <name evidence="2" type="ORF">TSYNT_929</name>
</gene>
<feature type="domain" description="Peptidase U32 collagenase" evidence="1">
    <location>
        <begin position="386"/>
        <end position="503"/>
    </location>
</feature>
<dbReference type="InterPro" id="IPR020988">
    <property type="entry name" value="Pept_U32_collagenase"/>
</dbReference>
<evidence type="ECO:0000313" key="2">
    <source>
        <dbReference type="EMBL" id="GAQ25783.1"/>
    </source>
</evidence>
<accession>A0A0U9HRW4</accession>
<dbReference type="RefSeq" id="WP_059033314.1">
    <property type="nucleotide sequence ID" value="NZ_BSDN01000013.1"/>
</dbReference>
<keyword evidence="2" id="KW-0378">Hydrolase</keyword>